<dbReference type="EMBL" id="JAEVHL010000074">
    <property type="protein sequence ID" value="MBM0276890.1"/>
    <property type="molecule type" value="Genomic_DNA"/>
</dbReference>
<dbReference type="Gene3D" id="3.10.450.50">
    <property type="match status" value="1"/>
</dbReference>
<sequence length="118" mass="13568">MTPVRISDAIRDVAFAPRLELPEALDKYYAPGFTHNSDGRTRDREEFAQMCAGIRSQVAEGEVTVLEELYDGSQYAERHRYKMTLTDGTVVHREMYFFATLAEDGRFQQVYETGFDVD</sequence>
<dbReference type="Proteomes" id="UP000622245">
    <property type="component" value="Unassembled WGS sequence"/>
</dbReference>
<evidence type="ECO:0000313" key="1">
    <source>
        <dbReference type="EMBL" id="MBM0276890.1"/>
    </source>
</evidence>
<dbReference type="InterPro" id="IPR032710">
    <property type="entry name" value="NTF2-like_dom_sf"/>
</dbReference>
<dbReference type="RefSeq" id="WP_203149339.1">
    <property type="nucleotide sequence ID" value="NZ_JAEVHL010000074.1"/>
</dbReference>
<evidence type="ECO:0000313" key="2">
    <source>
        <dbReference type="Proteomes" id="UP000622245"/>
    </source>
</evidence>
<proteinExistence type="predicted"/>
<protein>
    <recommendedName>
        <fullName evidence="3">SnoaL-like domain-containing protein</fullName>
    </recommendedName>
</protein>
<keyword evidence="2" id="KW-1185">Reference proteome</keyword>
<comment type="caution">
    <text evidence="1">The sequence shown here is derived from an EMBL/GenBank/DDBJ whole genome shotgun (WGS) entry which is preliminary data.</text>
</comment>
<name>A0ABS1YHI2_9ACTN</name>
<evidence type="ECO:0008006" key="3">
    <source>
        <dbReference type="Google" id="ProtNLM"/>
    </source>
</evidence>
<gene>
    <name evidence="1" type="ORF">JM949_16490</name>
</gene>
<organism evidence="1 2">
    <name type="scientific">Micromonospora tarensis</name>
    <dbReference type="NCBI Taxonomy" id="2806100"/>
    <lineage>
        <taxon>Bacteria</taxon>
        <taxon>Bacillati</taxon>
        <taxon>Actinomycetota</taxon>
        <taxon>Actinomycetes</taxon>
        <taxon>Micromonosporales</taxon>
        <taxon>Micromonosporaceae</taxon>
        <taxon>Micromonospora</taxon>
    </lineage>
</organism>
<dbReference type="SUPFAM" id="SSF54427">
    <property type="entry name" value="NTF2-like"/>
    <property type="match status" value="1"/>
</dbReference>
<reference evidence="1 2" key="1">
    <citation type="submission" date="2021-01" db="EMBL/GenBank/DDBJ databases">
        <title>Draft genome sequence of Micromonospora sp. strain STR1s_6.</title>
        <authorList>
            <person name="Karlyshev A."/>
            <person name="Jawad R."/>
        </authorList>
    </citation>
    <scope>NUCLEOTIDE SEQUENCE [LARGE SCALE GENOMIC DNA]</scope>
    <source>
        <strain evidence="1 2">STR1S-6</strain>
    </source>
</reference>
<accession>A0ABS1YHI2</accession>